<reference evidence="4 6" key="2">
    <citation type="submission" date="2020-02" db="EMBL/GenBank/DDBJ databases">
        <title>Genome sequence of Parvularcula flava strain NH6-79.</title>
        <authorList>
            <person name="Abdul Karim M.H."/>
            <person name="Lam M.Q."/>
            <person name="Chen S.J."/>
            <person name="Yahya A."/>
            <person name="Shahir S."/>
            <person name="Shamsir M.S."/>
            <person name="Chong C.S."/>
        </authorList>
    </citation>
    <scope>NUCLEOTIDE SEQUENCE [LARGE SCALE GENOMIC DNA]</scope>
    <source>
        <strain evidence="4 6">NH6-79</strain>
    </source>
</reference>
<dbReference type="InterPro" id="IPR008988">
    <property type="entry name" value="Transcriptional_repressor_C"/>
</dbReference>
<evidence type="ECO:0000256" key="1">
    <source>
        <dbReference type="ARBA" id="ARBA00023004"/>
    </source>
</evidence>
<name>A0A8J3ETF7_9PROT</name>
<dbReference type="Proteomes" id="UP000621856">
    <property type="component" value="Unassembled WGS sequence"/>
</dbReference>
<evidence type="ECO:0000259" key="2">
    <source>
        <dbReference type="SMART" id="SM00899"/>
    </source>
</evidence>
<dbReference type="SMART" id="SM00899">
    <property type="entry name" value="FeoA"/>
    <property type="match status" value="1"/>
</dbReference>
<evidence type="ECO:0000313" key="6">
    <source>
        <dbReference type="Proteomes" id="UP000818603"/>
    </source>
</evidence>
<sequence length="80" mass="8638">MTDTITIRDLKRGEHASVTGFTDAQAPIVRELREIGFSEGDDIEVLALGAFGATPISVRLNRTIIALRGGEAAMIEVARR</sequence>
<proteinExistence type="predicted"/>
<evidence type="ECO:0000313" key="3">
    <source>
        <dbReference type="EMBL" id="GGH93725.1"/>
    </source>
</evidence>
<accession>A0A8J3ETF7</accession>
<evidence type="ECO:0000313" key="5">
    <source>
        <dbReference type="Proteomes" id="UP000621856"/>
    </source>
</evidence>
<dbReference type="GO" id="GO:0046914">
    <property type="term" value="F:transition metal ion binding"/>
    <property type="evidence" value="ECO:0007669"/>
    <property type="project" value="InterPro"/>
</dbReference>
<dbReference type="EMBL" id="BMGZ01000001">
    <property type="protein sequence ID" value="GGH93725.1"/>
    <property type="molecule type" value="Genomic_DNA"/>
</dbReference>
<dbReference type="SUPFAM" id="SSF50037">
    <property type="entry name" value="C-terminal domain of transcriptional repressors"/>
    <property type="match status" value="1"/>
</dbReference>
<organism evidence="3 5">
    <name type="scientific">Aquisalinus luteolus</name>
    <dbReference type="NCBI Taxonomy" id="1566827"/>
    <lineage>
        <taxon>Bacteria</taxon>
        <taxon>Pseudomonadati</taxon>
        <taxon>Pseudomonadota</taxon>
        <taxon>Alphaproteobacteria</taxon>
        <taxon>Parvularculales</taxon>
        <taxon>Parvularculaceae</taxon>
        <taxon>Aquisalinus</taxon>
    </lineage>
</organism>
<gene>
    <name evidence="4" type="ORF">FF098_003080</name>
    <name evidence="3" type="ORF">GCM10011355_06240</name>
</gene>
<keyword evidence="6" id="KW-1185">Reference proteome</keyword>
<feature type="domain" description="Ferrous iron transporter FeoA-like" evidence="2">
    <location>
        <begin position="5"/>
        <end position="79"/>
    </location>
</feature>
<keyword evidence="1" id="KW-0408">Iron</keyword>
<reference evidence="3" key="1">
    <citation type="journal article" date="2014" name="Int. J. Syst. Evol. Microbiol.">
        <title>Complete genome sequence of Corynebacterium casei LMG S-19264T (=DSM 44701T), isolated from a smear-ripened cheese.</title>
        <authorList>
            <consortium name="US DOE Joint Genome Institute (JGI-PGF)"/>
            <person name="Walter F."/>
            <person name="Albersmeier A."/>
            <person name="Kalinowski J."/>
            <person name="Ruckert C."/>
        </authorList>
    </citation>
    <scope>NUCLEOTIDE SEQUENCE</scope>
    <source>
        <strain evidence="3">CGMCC 1.14984</strain>
    </source>
</reference>
<comment type="caution">
    <text evidence="3">The sequence shown here is derived from an EMBL/GenBank/DDBJ whole genome shotgun (WGS) entry which is preliminary data.</text>
</comment>
<dbReference type="InterPro" id="IPR038157">
    <property type="entry name" value="FeoA_core_dom"/>
</dbReference>
<protein>
    <submittedName>
        <fullName evidence="4">Ferrous iron transport protein A</fullName>
    </submittedName>
</protein>
<dbReference type="AlphaFoldDB" id="A0A8J3ETF7"/>
<dbReference type="Gene3D" id="2.30.30.90">
    <property type="match status" value="1"/>
</dbReference>
<dbReference type="Proteomes" id="UP000818603">
    <property type="component" value="Unassembled WGS sequence"/>
</dbReference>
<reference evidence="3" key="3">
    <citation type="submission" date="2020-09" db="EMBL/GenBank/DDBJ databases">
        <authorList>
            <person name="Sun Q."/>
            <person name="Zhou Y."/>
        </authorList>
    </citation>
    <scope>NUCLEOTIDE SEQUENCE</scope>
    <source>
        <strain evidence="3">CGMCC 1.14984</strain>
    </source>
</reference>
<dbReference type="RefSeq" id="WP_155137211.1">
    <property type="nucleotide sequence ID" value="NZ_BMGZ01000001.1"/>
</dbReference>
<dbReference type="InterPro" id="IPR007167">
    <property type="entry name" value="Fe-transptr_FeoA-like"/>
</dbReference>
<dbReference type="EMBL" id="VCJR02000001">
    <property type="protein sequence ID" value="NHK26890.1"/>
    <property type="molecule type" value="Genomic_DNA"/>
</dbReference>
<evidence type="ECO:0000313" key="4">
    <source>
        <dbReference type="EMBL" id="NHK26890.1"/>
    </source>
</evidence>
<dbReference type="Pfam" id="PF04023">
    <property type="entry name" value="FeoA"/>
    <property type="match status" value="1"/>
</dbReference>